<evidence type="ECO:0000256" key="1">
    <source>
        <dbReference type="SAM" id="MobiDB-lite"/>
    </source>
</evidence>
<protein>
    <submittedName>
        <fullName evidence="2">Uncharacterized protein</fullName>
    </submittedName>
</protein>
<feature type="compositionally biased region" description="Gly residues" evidence="1">
    <location>
        <begin position="329"/>
        <end position="339"/>
    </location>
</feature>
<feature type="region of interest" description="Disordered" evidence="1">
    <location>
        <begin position="324"/>
        <end position="345"/>
    </location>
</feature>
<reference evidence="2 3" key="1">
    <citation type="submission" date="2020-11" db="EMBL/GenBank/DDBJ databases">
        <title>WGS of Herminiimonas contaminans strain Marseille-Q4544 isolated from planarians Schmidtea mediterranea.</title>
        <authorList>
            <person name="Kangale L."/>
        </authorList>
    </citation>
    <scope>NUCLEOTIDE SEQUENCE [LARGE SCALE GENOMIC DNA]</scope>
    <source>
        <strain evidence="2 3">Marseille-Q4544</strain>
    </source>
</reference>
<keyword evidence="3" id="KW-1185">Reference proteome</keyword>
<dbReference type="EMBL" id="JADOEL010000023">
    <property type="protein sequence ID" value="MBF8179669.1"/>
    <property type="molecule type" value="Genomic_DNA"/>
</dbReference>
<name>A0ABS0EYU6_9BURK</name>
<feature type="non-terminal residue" evidence="2">
    <location>
        <position position="345"/>
    </location>
</feature>
<dbReference type="Proteomes" id="UP000657372">
    <property type="component" value="Unassembled WGS sequence"/>
</dbReference>
<organism evidence="2 3">
    <name type="scientific">Herminiimonas contaminans</name>
    <dbReference type="NCBI Taxonomy" id="1111140"/>
    <lineage>
        <taxon>Bacteria</taxon>
        <taxon>Pseudomonadati</taxon>
        <taxon>Pseudomonadota</taxon>
        <taxon>Betaproteobacteria</taxon>
        <taxon>Burkholderiales</taxon>
        <taxon>Oxalobacteraceae</taxon>
        <taxon>Herminiimonas</taxon>
    </lineage>
</organism>
<evidence type="ECO:0000313" key="2">
    <source>
        <dbReference type="EMBL" id="MBF8179669.1"/>
    </source>
</evidence>
<evidence type="ECO:0000313" key="3">
    <source>
        <dbReference type="Proteomes" id="UP000657372"/>
    </source>
</evidence>
<accession>A0ABS0EYU6</accession>
<comment type="caution">
    <text evidence="2">The sequence shown here is derived from an EMBL/GenBank/DDBJ whole genome shotgun (WGS) entry which is preliminary data.</text>
</comment>
<gene>
    <name evidence="2" type="ORF">IXC47_18460</name>
</gene>
<sequence>MDYPISRAAELDLSGGRFTNGIPGVLPASIIDLFTFNSMIDEIMNVQAAAGVTKDEANSSQLLEAINKIIEARVDDYSIDIGVANAYKVELDPPITVYPPKSIEVQFKAVNASTIAAPTLDAGGGPLTLVRSDGSALASGDIAVGAMITATRDPASNRFYIRSIVPSQTMSQAAADARYTRVASILALPNTNVGAITVEEASEVWIWSASAYYTGYRSPLCGRAVDGHTTVPLASEFDAIGGLLPKAAYARVWAYAQENGRVVTQAFWDANRGGHYFVDVDATYFRTPDLRDMFRRYTGTDADTANARTMGSFKADTLQGHWHDPNGSLGTGIGGGGSSGSWQIG</sequence>
<proteinExistence type="predicted"/>